<dbReference type="GeneID" id="85316884"/>
<dbReference type="EMBL" id="JAUIRO010000002">
    <property type="protein sequence ID" value="KAK0728644.1"/>
    <property type="molecule type" value="Genomic_DNA"/>
</dbReference>
<evidence type="ECO:0000313" key="1">
    <source>
        <dbReference type="EMBL" id="KAK0728644.1"/>
    </source>
</evidence>
<comment type="caution">
    <text evidence="1">The sequence shown here is derived from an EMBL/GenBank/DDBJ whole genome shotgun (WGS) entry which is preliminary data.</text>
</comment>
<name>A0AA40E580_9PEZI</name>
<dbReference type="Proteomes" id="UP001172101">
    <property type="component" value="Unassembled WGS sequence"/>
</dbReference>
<dbReference type="RefSeq" id="XP_060301499.1">
    <property type="nucleotide sequence ID" value="XM_060433614.1"/>
</dbReference>
<reference evidence="1" key="1">
    <citation type="submission" date="2023-06" db="EMBL/GenBank/DDBJ databases">
        <title>Genome-scale phylogeny and comparative genomics of the fungal order Sordariales.</title>
        <authorList>
            <consortium name="Lawrence Berkeley National Laboratory"/>
            <person name="Hensen N."/>
            <person name="Bonometti L."/>
            <person name="Westerberg I."/>
            <person name="Brannstrom I.O."/>
            <person name="Guillou S."/>
            <person name="Cros-Aarteil S."/>
            <person name="Calhoun S."/>
            <person name="Haridas S."/>
            <person name="Kuo A."/>
            <person name="Mondo S."/>
            <person name="Pangilinan J."/>
            <person name="Riley R."/>
            <person name="LaButti K."/>
            <person name="Andreopoulos B."/>
            <person name="Lipzen A."/>
            <person name="Chen C."/>
            <person name="Yanf M."/>
            <person name="Daum C."/>
            <person name="Ng V."/>
            <person name="Clum A."/>
            <person name="Steindorff A."/>
            <person name="Ohm R."/>
            <person name="Martin F."/>
            <person name="Silar P."/>
            <person name="Natvig D."/>
            <person name="Lalanne C."/>
            <person name="Gautier V."/>
            <person name="Ament-velasquez S.L."/>
            <person name="Kruys A."/>
            <person name="Hutchinson M.I."/>
            <person name="Powell A.J."/>
            <person name="Barry K."/>
            <person name="Miller A.N."/>
            <person name="Grigoriev I.V."/>
            <person name="Debuchy R."/>
            <person name="Gladieux P."/>
            <person name="Thoren M.H."/>
            <person name="Johannesson H."/>
        </authorList>
    </citation>
    <scope>NUCLEOTIDE SEQUENCE</scope>
    <source>
        <strain evidence="1">SMH2392-1A</strain>
    </source>
</reference>
<gene>
    <name evidence="1" type="ORF">B0T26DRAFT_180330</name>
</gene>
<sequence length="249" mass="27846">MHLNCSCGLISASLPLLTQSKIELYPAALKTLTLTKTLPQTARRDRSFTTYKFYPEPVSHFAQFPTVEFKPPVSVSVRAGSDESSRRKRGRFVLRPRSFFPITEHSPRLYPCPPCLSRAIHRQVTAGCGGWPLEIRALKGKALLLLPCSPLRVGQAFFVCRAPSSTGHYFVSCSRLPLLPVCFRRSSPSSPFSSSNIQSIPIGPAQFSIRLCQVVLWLSALLLPIFSLPFYSTRLVQDHSWRSEALPRN</sequence>
<organism evidence="1 2">
    <name type="scientific">Lasiosphaeria miniovina</name>
    <dbReference type="NCBI Taxonomy" id="1954250"/>
    <lineage>
        <taxon>Eukaryota</taxon>
        <taxon>Fungi</taxon>
        <taxon>Dikarya</taxon>
        <taxon>Ascomycota</taxon>
        <taxon>Pezizomycotina</taxon>
        <taxon>Sordariomycetes</taxon>
        <taxon>Sordariomycetidae</taxon>
        <taxon>Sordariales</taxon>
        <taxon>Lasiosphaeriaceae</taxon>
        <taxon>Lasiosphaeria</taxon>
    </lineage>
</organism>
<evidence type="ECO:0000313" key="2">
    <source>
        <dbReference type="Proteomes" id="UP001172101"/>
    </source>
</evidence>
<protein>
    <submittedName>
        <fullName evidence="1">Uncharacterized protein</fullName>
    </submittedName>
</protein>
<keyword evidence="2" id="KW-1185">Reference proteome</keyword>
<proteinExistence type="predicted"/>
<dbReference type="AlphaFoldDB" id="A0AA40E580"/>
<accession>A0AA40E580</accession>